<reference evidence="3" key="1">
    <citation type="submission" date="2006-02" db="EMBL/GenBank/DDBJ databases">
        <title>Complete sequence of chromosome of Rhodoferax ferrireducens DSM 15236.</title>
        <authorList>
            <person name="Copeland A."/>
            <person name="Lucas S."/>
            <person name="Lapidus A."/>
            <person name="Barry K."/>
            <person name="Detter J.C."/>
            <person name="Glavina del Rio T."/>
            <person name="Hammon N."/>
            <person name="Israni S."/>
            <person name="Pitluck S."/>
            <person name="Brettin T."/>
            <person name="Bruce D."/>
            <person name="Han C."/>
            <person name="Tapia R."/>
            <person name="Gilna P."/>
            <person name="Kiss H."/>
            <person name="Schmutz J."/>
            <person name="Larimer F."/>
            <person name="Land M."/>
            <person name="Kyrpides N."/>
            <person name="Ivanova N."/>
            <person name="Richardson P."/>
        </authorList>
    </citation>
    <scope>NUCLEOTIDE SEQUENCE [LARGE SCALE GENOMIC DNA]</scope>
    <source>
        <strain evidence="3">ATCC BAA-621 / DSM 15236 / T118</strain>
    </source>
</reference>
<keyword evidence="1" id="KW-0812">Transmembrane</keyword>
<gene>
    <name evidence="2" type="ordered locus">Rfer_4042</name>
</gene>
<sequence>MKAWRGVDNRHALPAVGCYSCAMKLITKWLLSAAALLAVAYLYSGVVVDSFGAALIAALVIGLFNMLLRPVLVLLTLPVTVITLGLFLFVINALMFWSAAGVLSGFHVRGFGAALWGSLIYSAFGVVIDSAIERLFFKQ</sequence>
<dbReference type="Proteomes" id="UP000008332">
    <property type="component" value="Chromosome"/>
</dbReference>
<dbReference type="InterPro" id="IPR007165">
    <property type="entry name" value="Phage_holin_4_2"/>
</dbReference>
<evidence type="ECO:0000313" key="2">
    <source>
        <dbReference type="EMBL" id="ABD71740.1"/>
    </source>
</evidence>
<evidence type="ECO:0000313" key="3">
    <source>
        <dbReference type="Proteomes" id="UP000008332"/>
    </source>
</evidence>
<organism evidence="2 3">
    <name type="scientific">Albidiferax ferrireducens (strain ATCC BAA-621 / DSM 15236 / T118)</name>
    <name type="common">Rhodoferax ferrireducens</name>
    <dbReference type="NCBI Taxonomy" id="338969"/>
    <lineage>
        <taxon>Bacteria</taxon>
        <taxon>Pseudomonadati</taxon>
        <taxon>Pseudomonadota</taxon>
        <taxon>Betaproteobacteria</taxon>
        <taxon>Burkholderiales</taxon>
        <taxon>Comamonadaceae</taxon>
        <taxon>Rhodoferax</taxon>
    </lineage>
</organism>
<dbReference type="KEGG" id="rfr:Rfer_4042"/>
<dbReference type="AlphaFoldDB" id="Q21R63"/>
<dbReference type="STRING" id="338969.Rfer_4042"/>
<feature type="transmembrane region" description="Helical" evidence="1">
    <location>
        <begin position="111"/>
        <end position="132"/>
    </location>
</feature>
<dbReference type="PANTHER" id="PTHR37309:SF1">
    <property type="entry name" value="SLR0284 PROTEIN"/>
    <property type="match status" value="1"/>
</dbReference>
<keyword evidence="3" id="KW-1185">Reference proteome</keyword>
<keyword evidence="1" id="KW-0472">Membrane</keyword>
<feature type="transmembrane region" description="Helical" evidence="1">
    <location>
        <begin position="50"/>
        <end position="68"/>
    </location>
</feature>
<dbReference type="PANTHER" id="PTHR37309">
    <property type="entry name" value="SLR0284 PROTEIN"/>
    <property type="match status" value="1"/>
</dbReference>
<dbReference type="EMBL" id="CP000267">
    <property type="protein sequence ID" value="ABD71740.1"/>
    <property type="molecule type" value="Genomic_DNA"/>
</dbReference>
<evidence type="ECO:0000256" key="1">
    <source>
        <dbReference type="SAM" id="Phobius"/>
    </source>
</evidence>
<protein>
    <recommendedName>
        <fullName evidence="4">Phage holin family protein</fullName>
    </recommendedName>
</protein>
<name>Q21R63_ALBFT</name>
<keyword evidence="1" id="KW-1133">Transmembrane helix</keyword>
<feature type="transmembrane region" description="Helical" evidence="1">
    <location>
        <begin position="25"/>
        <end position="44"/>
    </location>
</feature>
<dbReference type="eggNOG" id="COG1950">
    <property type="taxonomic scope" value="Bacteria"/>
</dbReference>
<dbReference type="Pfam" id="PF04020">
    <property type="entry name" value="Phage_holin_4_2"/>
    <property type="match status" value="1"/>
</dbReference>
<feature type="transmembrane region" description="Helical" evidence="1">
    <location>
        <begin position="75"/>
        <end position="99"/>
    </location>
</feature>
<evidence type="ECO:0008006" key="4">
    <source>
        <dbReference type="Google" id="ProtNLM"/>
    </source>
</evidence>
<proteinExistence type="predicted"/>
<accession>Q21R63</accession>
<dbReference type="HOGENOM" id="CLU_120441_2_1_4"/>